<keyword evidence="2" id="KW-0238">DNA-binding</keyword>
<evidence type="ECO:0000256" key="3">
    <source>
        <dbReference type="ARBA" id="ARBA00023163"/>
    </source>
</evidence>
<reference evidence="6" key="1">
    <citation type="journal article" date="2021" name="PeerJ">
        <title>Extensive microbial diversity within the chicken gut microbiome revealed by metagenomics and culture.</title>
        <authorList>
            <person name="Gilroy R."/>
            <person name="Ravi A."/>
            <person name="Getino M."/>
            <person name="Pursley I."/>
            <person name="Horton D.L."/>
            <person name="Alikhan N.F."/>
            <person name="Baker D."/>
            <person name="Gharbi K."/>
            <person name="Hall N."/>
            <person name="Watson M."/>
            <person name="Adriaenssens E.M."/>
            <person name="Foster-Nyarko E."/>
            <person name="Jarju S."/>
            <person name="Secka A."/>
            <person name="Antonio M."/>
            <person name="Oren A."/>
            <person name="Chaudhuri R.R."/>
            <person name="La Ragione R."/>
            <person name="Hildebrand F."/>
            <person name="Pallen M.J."/>
        </authorList>
    </citation>
    <scope>NUCLEOTIDE SEQUENCE</scope>
    <source>
        <strain evidence="6">CHK183-1962</strain>
    </source>
</reference>
<dbReference type="Pfam" id="PF13377">
    <property type="entry name" value="Peripla_BP_3"/>
    <property type="match status" value="1"/>
</dbReference>
<feature type="domain" description="HTH lacI-type" evidence="4">
    <location>
        <begin position="2"/>
        <end position="62"/>
    </location>
</feature>
<proteinExistence type="predicted"/>
<dbReference type="SUPFAM" id="SSF53822">
    <property type="entry name" value="Periplasmic binding protein-like I"/>
    <property type="match status" value="1"/>
</dbReference>
<dbReference type="SMART" id="SM00354">
    <property type="entry name" value="HTH_LACI"/>
    <property type="match status" value="1"/>
</dbReference>
<keyword evidence="3" id="KW-0804">Transcription</keyword>
<dbReference type="Pfam" id="PF00356">
    <property type="entry name" value="LacI"/>
    <property type="match status" value="1"/>
</dbReference>
<evidence type="ECO:0000256" key="1">
    <source>
        <dbReference type="ARBA" id="ARBA00023015"/>
    </source>
</evidence>
<dbReference type="SUPFAM" id="SSF47413">
    <property type="entry name" value="lambda repressor-like DNA-binding domains"/>
    <property type="match status" value="1"/>
</dbReference>
<dbReference type="PANTHER" id="PTHR30146">
    <property type="entry name" value="LACI-RELATED TRANSCRIPTIONAL REPRESSOR"/>
    <property type="match status" value="1"/>
</dbReference>
<dbReference type="PANTHER" id="PTHR30146:SF109">
    <property type="entry name" value="HTH-TYPE TRANSCRIPTIONAL REGULATOR GALS"/>
    <property type="match status" value="1"/>
</dbReference>
<keyword evidence="1" id="KW-0805">Transcription regulation</keyword>
<dbReference type="InterPro" id="IPR028082">
    <property type="entry name" value="Peripla_BP_I"/>
</dbReference>
<dbReference type="GO" id="GO:0000976">
    <property type="term" value="F:transcription cis-regulatory region binding"/>
    <property type="evidence" value="ECO:0007669"/>
    <property type="project" value="TreeGrafter"/>
</dbReference>
<dbReference type="GO" id="GO:0003700">
    <property type="term" value="F:DNA-binding transcription factor activity"/>
    <property type="evidence" value="ECO:0007669"/>
    <property type="project" value="TreeGrafter"/>
</dbReference>
<evidence type="ECO:0000313" key="7">
    <source>
        <dbReference type="Proteomes" id="UP000886890"/>
    </source>
</evidence>
<dbReference type="InterPro" id="IPR000843">
    <property type="entry name" value="HTH_LacI"/>
</dbReference>
<dbReference type="InterPro" id="IPR046335">
    <property type="entry name" value="LacI/GalR-like_sensor"/>
</dbReference>
<dbReference type="CDD" id="cd06267">
    <property type="entry name" value="PBP1_LacI_sugar_binding-like"/>
    <property type="match status" value="1"/>
</dbReference>
<organism evidence="6 7">
    <name type="scientific">Candidatus Fusicatenibacter merdavium</name>
    <dbReference type="NCBI Taxonomy" id="2838600"/>
    <lineage>
        <taxon>Bacteria</taxon>
        <taxon>Bacillati</taxon>
        <taxon>Bacillota</taxon>
        <taxon>Clostridia</taxon>
        <taxon>Lachnospirales</taxon>
        <taxon>Lachnospiraceae</taxon>
        <taxon>Fusicatenibacter</taxon>
    </lineage>
</organism>
<evidence type="ECO:0000256" key="2">
    <source>
        <dbReference type="ARBA" id="ARBA00023125"/>
    </source>
</evidence>
<dbReference type="Gene3D" id="1.10.260.40">
    <property type="entry name" value="lambda repressor-like DNA-binding domains"/>
    <property type="match status" value="1"/>
</dbReference>
<gene>
    <name evidence="6" type="ORF">H9734_01295</name>
</gene>
<comment type="caution">
    <text evidence="6">The sequence shown here is derived from an EMBL/GenBank/DDBJ whole genome shotgun (WGS) entry which is preliminary data.</text>
</comment>
<dbReference type="InterPro" id="IPR010982">
    <property type="entry name" value="Lambda_DNA-bd_dom_sf"/>
</dbReference>
<protein>
    <submittedName>
        <fullName evidence="6">LacI family transcriptional regulator</fullName>
    </submittedName>
</protein>
<dbReference type="Gene3D" id="3.40.50.2300">
    <property type="match status" value="2"/>
</dbReference>
<reference evidence="6" key="2">
    <citation type="submission" date="2021-04" db="EMBL/GenBank/DDBJ databases">
        <authorList>
            <person name="Gilroy R."/>
        </authorList>
    </citation>
    <scope>NUCLEOTIDE SEQUENCE</scope>
    <source>
        <strain evidence="6">CHK183-1962</strain>
    </source>
</reference>
<accession>A0A9D1XBZ1</accession>
<feature type="domain" description="HTH cro/C1-type" evidence="5">
    <location>
        <begin position="2"/>
        <end position="47"/>
    </location>
</feature>
<name>A0A9D1XBZ1_9FIRM</name>
<dbReference type="Proteomes" id="UP000886890">
    <property type="component" value="Unassembled WGS sequence"/>
</dbReference>
<evidence type="ECO:0000259" key="4">
    <source>
        <dbReference type="PROSITE" id="PS50932"/>
    </source>
</evidence>
<dbReference type="CDD" id="cd01392">
    <property type="entry name" value="HTH_LacI"/>
    <property type="match status" value="1"/>
</dbReference>
<evidence type="ECO:0000313" key="6">
    <source>
        <dbReference type="EMBL" id="HIX76222.1"/>
    </source>
</evidence>
<sequence>MITIKELAKELGVSPTTVSNVINGRTRKMSPETRKKIEIALVEHHYVAENRRENPKEIRLVSLDFCLGEKRNVLTDPFCGALMEAVIENLRDCGWYVVSDAPSGEEAILKKLEARNVEGAIVLGYEPEKCEELTMRAPKPIVFIDSGDGNYDNVGLQDREGAAQMTEYLIRQGHQRIAFFTDYQENSVCNRMRMEGYREALRVRKLPFLQEDIYSLPLDRHMRNEIIRKFAREKAGRVCTAAFFVNDLFANEAVGMLSAEGIRVPEDLSVAGFDDNIYARLSNPMLTTVRQHPEEKAYEAVKMLMKRLRGEPVPVRSIHLPTELIVRDSVKNLVSVR</sequence>
<dbReference type="AlphaFoldDB" id="A0A9D1XBZ1"/>
<evidence type="ECO:0000259" key="5">
    <source>
        <dbReference type="PROSITE" id="PS50943"/>
    </source>
</evidence>
<dbReference type="PROSITE" id="PS50943">
    <property type="entry name" value="HTH_CROC1"/>
    <property type="match status" value="1"/>
</dbReference>
<dbReference type="EMBL" id="DXEK01000018">
    <property type="protein sequence ID" value="HIX76222.1"/>
    <property type="molecule type" value="Genomic_DNA"/>
</dbReference>
<dbReference type="PROSITE" id="PS50932">
    <property type="entry name" value="HTH_LACI_2"/>
    <property type="match status" value="1"/>
</dbReference>
<dbReference type="InterPro" id="IPR001387">
    <property type="entry name" value="Cro/C1-type_HTH"/>
</dbReference>